<name>A0AAU7X9X5_9HYPH</name>
<keyword evidence="2" id="KW-0472">Membrane</keyword>
<feature type="compositionally biased region" description="Basic and acidic residues" evidence="1">
    <location>
        <begin position="378"/>
        <end position="388"/>
    </location>
</feature>
<feature type="region of interest" description="Disordered" evidence="1">
    <location>
        <begin position="230"/>
        <end position="255"/>
    </location>
</feature>
<keyword evidence="2" id="KW-1133">Transmembrane helix</keyword>
<dbReference type="EMBL" id="CP158568">
    <property type="protein sequence ID" value="XBY44851.1"/>
    <property type="molecule type" value="Genomic_DNA"/>
</dbReference>
<evidence type="ECO:0008006" key="4">
    <source>
        <dbReference type="Google" id="ProtNLM"/>
    </source>
</evidence>
<feature type="compositionally biased region" description="Pro residues" evidence="1">
    <location>
        <begin position="88"/>
        <end position="113"/>
    </location>
</feature>
<feature type="compositionally biased region" description="Pro residues" evidence="1">
    <location>
        <begin position="453"/>
        <end position="463"/>
    </location>
</feature>
<protein>
    <recommendedName>
        <fullName evidence="4">Transcriptional regulator</fullName>
    </recommendedName>
</protein>
<dbReference type="AlphaFoldDB" id="A0AAU7X9X5"/>
<feature type="compositionally biased region" description="Pro residues" evidence="1">
    <location>
        <begin position="154"/>
        <end position="164"/>
    </location>
</feature>
<keyword evidence="2" id="KW-0812">Transmembrane</keyword>
<feature type="region of interest" description="Disordered" evidence="1">
    <location>
        <begin position="278"/>
        <end position="326"/>
    </location>
</feature>
<accession>A0AAU7X9X5</accession>
<reference evidence="3" key="1">
    <citation type="submission" date="2024-06" db="EMBL/GenBank/DDBJ databases">
        <title>Methylostella associata gen. nov., sp. nov., a novel Ancalomicrobiaceae-affiliated facultatively methylotrophic bacteria that feed on methanotrophs of the genus Methylococcus.</title>
        <authorList>
            <person name="Saltykova V."/>
            <person name="Danilova O.V."/>
            <person name="Oshkin I.Y."/>
            <person name="Belova S.E."/>
            <person name="Pimenov N.V."/>
            <person name="Dedysh S.N."/>
        </authorList>
    </citation>
    <scope>NUCLEOTIDE SEQUENCE</scope>
    <source>
        <strain evidence="3">S20</strain>
    </source>
</reference>
<feature type="compositionally biased region" description="Basic and acidic residues" evidence="1">
    <location>
        <begin position="231"/>
        <end position="245"/>
    </location>
</feature>
<feature type="compositionally biased region" description="Low complexity" evidence="1">
    <location>
        <begin position="416"/>
        <end position="452"/>
    </location>
</feature>
<feature type="compositionally biased region" description="Low complexity" evidence="1">
    <location>
        <begin position="130"/>
        <end position="144"/>
    </location>
</feature>
<feature type="compositionally biased region" description="Low complexity" evidence="1">
    <location>
        <begin position="165"/>
        <end position="179"/>
    </location>
</feature>
<dbReference type="RefSeq" id="WP_407049943.1">
    <property type="nucleotide sequence ID" value="NZ_CP158568.1"/>
</dbReference>
<feature type="region of interest" description="Disordered" evidence="1">
    <location>
        <begin position="370"/>
        <end position="463"/>
    </location>
</feature>
<organism evidence="3">
    <name type="scientific">Methyloraptor flagellatus</name>
    <dbReference type="NCBI Taxonomy" id="3162530"/>
    <lineage>
        <taxon>Bacteria</taxon>
        <taxon>Pseudomonadati</taxon>
        <taxon>Pseudomonadota</taxon>
        <taxon>Alphaproteobacteria</taxon>
        <taxon>Hyphomicrobiales</taxon>
        <taxon>Ancalomicrobiaceae</taxon>
        <taxon>Methyloraptor</taxon>
    </lineage>
</organism>
<gene>
    <name evidence="3" type="ORF">ABS361_00630</name>
</gene>
<feature type="region of interest" description="Disordered" evidence="1">
    <location>
        <begin position="77"/>
        <end position="197"/>
    </location>
</feature>
<evidence type="ECO:0000313" key="3">
    <source>
        <dbReference type="EMBL" id="XBY44851.1"/>
    </source>
</evidence>
<evidence type="ECO:0000256" key="1">
    <source>
        <dbReference type="SAM" id="MobiDB-lite"/>
    </source>
</evidence>
<sequence length="647" mass="67327">MADYYAILKRAIGALPEPTGEVRRAVYEKARTALVNQLKAFDPPLTASEITQQRLQLEDAIRKVEAEAAKGILKSALDRAAAQQRPAVAPPAPQPPYPQPTGQPPASPMPAPGAPQSAAPQTFTPPPSYQQPAASQPAPQPTSSFEPPQLSAPAPRPSLTPPGRPQTGAAAQPAAEMPRPAAPAPGPVGMPAGPVADHAAAQSDFAVGMGRASGRDTGVAAGTAALVADAPTRDAAQEPVARTEDTAGASPLRRSVSEAGPLGMAAAEASRHARDVLAAPDTGMVPPDTKPAEKKPFMARRAKAPAEPKPSRERRRAGAGLEAEATPRRSKLPLLVGFLVALLVVAIGGAVVWTQREAITAYLDKVGARPQTTNGEKLAPKSNDRLGADDSGAPAKPPGATVKSVQTQTVTPPAETPTQTPDSAQSQPPQQQANAGGSATAPSAGSPATTMPSTPPAVPSTPVPPVAQKAVLYEEGTNGQTQAQVTQGRVVWQVTRENTDPTKPPVTLLKARVEIPERNISLNIVMHPNADQSFPASHLIEMKFMTPPDFDGKSIVNVPGMIMKNTEQDRGEPLTGASAKVSNGYFWIALGANPADRTKNLSLIKDRGWIDIPILYETNRRAILTLEKVGAGDRVVADAFSAWGQGG</sequence>
<evidence type="ECO:0000256" key="2">
    <source>
        <dbReference type="SAM" id="Phobius"/>
    </source>
</evidence>
<feature type="transmembrane region" description="Helical" evidence="2">
    <location>
        <begin position="332"/>
        <end position="353"/>
    </location>
</feature>
<proteinExistence type="predicted"/>
<dbReference type="KEGG" id="mflg:ABS361_00630"/>